<comment type="caution">
    <text evidence="19">The sequence shown here is derived from an EMBL/GenBank/DDBJ whole genome shotgun (WGS) entry which is preliminary data.</text>
</comment>
<feature type="domain" description="UGGT thioredoxin-like" evidence="14">
    <location>
        <begin position="34"/>
        <end position="254"/>
    </location>
</feature>
<dbReference type="GO" id="GO:0018279">
    <property type="term" value="P:protein N-linked glycosylation via asparagine"/>
    <property type="evidence" value="ECO:0007669"/>
    <property type="project" value="TreeGrafter"/>
</dbReference>
<proteinExistence type="inferred from homology"/>
<protein>
    <submittedName>
        <fullName evidence="19">UDP-glucose:glycoprotein glucosyltransferase</fullName>
    </submittedName>
</protein>
<dbReference type="Pfam" id="PF18401">
    <property type="entry name" value="Thioredoxin_13"/>
    <property type="match status" value="1"/>
</dbReference>
<evidence type="ECO:0000313" key="20">
    <source>
        <dbReference type="Proteomes" id="UP000316759"/>
    </source>
</evidence>
<dbReference type="Proteomes" id="UP000316759">
    <property type="component" value="Unassembled WGS sequence"/>
</dbReference>
<feature type="compositionally biased region" description="Low complexity" evidence="12">
    <location>
        <begin position="1680"/>
        <end position="1709"/>
    </location>
</feature>
<dbReference type="Pfam" id="PF18403">
    <property type="entry name" value="Thioredoxin_15"/>
    <property type="match status" value="1"/>
</dbReference>
<dbReference type="UniPathway" id="UPA00378"/>
<comment type="similarity">
    <text evidence="4">Belongs to the glycosyltransferase 8 family.</text>
</comment>
<dbReference type="InterPro" id="IPR040525">
    <property type="entry name" value="UGGT_TRXL_4"/>
</dbReference>
<dbReference type="InterPro" id="IPR040693">
    <property type="entry name" value="UGGT_TRXL_1"/>
</dbReference>
<comment type="function">
    <text evidence="10">Recognizes glycoproteins with minor folding defects. Reglucosylates single N-glycans near the misfolded part of the protein, thus providing quality control for protein folding in the endoplasmic reticulum. Reglucosylated proteins are recognized by calreticulin for recycling to the endoplasmic reticulum and refolding or degradation.</text>
</comment>
<evidence type="ECO:0000256" key="5">
    <source>
        <dbReference type="ARBA" id="ARBA00022676"/>
    </source>
</evidence>
<feature type="compositionally biased region" description="Basic and acidic residues" evidence="12">
    <location>
        <begin position="1760"/>
        <end position="1779"/>
    </location>
</feature>
<evidence type="ECO:0000259" key="17">
    <source>
        <dbReference type="Pfam" id="PF18403"/>
    </source>
</evidence>
<evidence type="ECO:0000256" key="3">
    <source>
        <dbReference type="ARBA" id="ARBA00004922"/>
    </source>
</evidence>
<evidence type="ECO:0000256" key="7">
    <source>
        <dbReference type="ARBA" id="ARBA00022729"/>
    </source>
</evidence>
<keyword evidence="20" id="KW-1185">Reference proteome</keyword>
<evidence type="ECO:0000259" key="15">
    <source>
        <dbReference type="Pfam" id="PF18401"/>
    </source>
</evidence>
<feature type="compositionally biased region" description="Polar residues" evidence="12">
    <location>
        <begin position="1723"/>
        <end position="1739"/>
    </location>
</feature>
<keyword evidence="6 19" id="KW-0808">Transferase</keyword>
<feature type="signal peptide" evidence="13">
    <location>
        <begin position="1"/>
        <end position="19"/>
    </location>
</feature>
<dbReference type="InterPro" id="IPR029044">
    <property type="entry name" value="Nucleotide-diphossugar_trans"/>
</dbReference>
<dbReference type="InterPro" id="IPR040692">
    <property type="entry name" value="UGGT_TRXL_3"/>
</dbReference>
<keyword evidence="8" id="KW-0256">Endoplasmic reticulum</keyword>
<comment type="catalytic activity">
    <reaction evidence="11">
        <text>N(4)-(alpha-D-Man-(1-&gt;2)-alpha-D-Man-(1-&gt;2)-alpha-D-Man-(1-&gt;3)-[alpha-D-Man-(1-&gt;2)-alpha-D-Man-(1-&gt;3)-[alpha-D-Man-(1-&gt;2)-alpha-D-Man-(1-&gt;6)]-alpha-D-Man-(1-&gt;6)]-beta-D-Man-(1-&gt;4)-beta-D-GlcNAc-(1-&gt;4)-beta-D-GlcNAc)-L-asparaginyl-[protein] (N-glucan mannose isomer 9A1,2,3B1,2,3) + UDP-alpha-D-glucose = N(4)-(alpha-D-Glc-(1-&gt;3)-alpha-D-Man-(1-&gt;2)-alpha-D-Man-(1-&gt;2)-alpha-D-Man-(1-&gt;3)-[alpha-D-Man-(1-&gt;2)-alpha-D-Man-(1-&gt;3)-[alpha-D-Man-(1-&gt;2)-alpha-D-Man-(1-&gt;6)]-alpha-D-Man-(1-&gt;6)]-beta-D-Man-(1-&gt;4)-beta-D-GlcNAc-(1-&gt;4)-beta-D-GlcNAc)-L-asparaginyl-[protein] + UDP + H(+)</text>
        <dbReference type="Rhea" id="RHEA:61304"/>
        <dbReference type="Rhea" id="RHEA-COMP:14356"/>
        <dbReference type="Rhea" id="RHEA-COMP:14357"/>
        <dbReference type="ChEBI" id="CHEBI:15378"/>
        <dbReference type="ChEBI" id="CHEBI:58223"/>
        <dbReference type="ChEBI" id="CHEBI:58885"/>
        <dbReference type="ChEBI" id="CHEBI:59080"/>
        <dbReference type="ChEBI" id="CHEBI:139493"/>
    </reaction>
</comment>
<dbReference type="OrthoDB" id="27683at2759"/>
<feature type="chain" id="PRO_5021439669" evidence="13">
    <location>
        <begin position="20"/>
        <end position="1779"/>
    </location>
</feature>
<dbReference type="PANTHER" id="PTHR11226">
    <property type="entry name" value="UDP-GLUCOSE GLYCOPROTEIN:GLUCOSYLTRANSFERASE"/>
    <property type="match status" value="1"/>
</dbReference>
<sequence>MQPWFCLLVALSAASIIWAKNNRVSVVLRTNWLQTSLFSEASEYAAEEDLDSFWRLIDHVQPIVKEKNWPENLHASSSNELGLDAESYLQLEDAVIRSVVPPTNVSDQTTVAFHRQLIRLFLSSRSYSPAVEMAHQVALTTASQLFNCSHNDAAQRLSECMTGTTWAQVGDQIVCQLAELPMAIRARISRPVDFGFLPREKFYPVDAEESNLKSPCVILYGSLDQPDFYDWHAQAKASTEQNSCVYVFRHYMKIRPEGKVRLGGYGVELALKSTEYKAMDDTKVDNAGDASGNSADSPVDPIVQGFNFTTLNELHPDLKEQLKAFQKHLFATDDEIRPLKVWQFRELGIQTTQAIMNGFRLGDSSSGINTGLETLRDVSQYLPARAGRLVSLKVDPALREELSANQYALSNSGIQPGQTMLFINGLLISPSVDIFALLDLLRHESHLMLKLHKLGIPANRIPQLLEASSSGGQLSDGNSNDPAVPGSKYSLSGKFALDLANAPVIYFNNLEVDLAYSNWPNSLHTLFTPDFSGGIRRLRRNLYNVILLVDPASEDSRQMIRLVESFLVHQTSIRFGLLWAVDSTATNSASVALVRAFTFITSTVSSTRDSPLPLSVPNLGNPGAMSALSFLTELYSQAEKTNTELTVNLIRRTFERLFPSAHSEDVFDDEFGQGDYDSQLKKHQIFTEISGLKGIGRIPLMLFNGLVFDTTGMRQMGGFEDSVVTLCMEEMIRVQHAVYHGQMSNSDNVFVLYRRSNSQVTRFNARILSTRPQDIKYLDVVGSGSSPSALGPYDVQSFLNNMRYFQKGDTEVAIRPVTMWVVVSDLDAVFLTPKERQIHEKQLGHDLNMVRSALTHLRSAHASKGLRLGIVYNPSTVKKTAIPKTAWLTRALYLVGHPVRSPGSTEKLVKHADQMAARNFGIRLLTGALDAINASEKYATMESMLVSGIDHIVINKAIEAVDRDQFIETHAAFCHNSLGLKPGQRAIVINGKIIGPLDNNELIMEDFRLAERITLDTGARKLSETINTLMGSELGGPEVVSELTWRISSVLEPRLESADPIIGDADAVEGIGSKSRIQIKGLTLKHTGFELPVVTPEPAFDILAVVNPASRDAQRLSHVLVVLHQSIPNSMRVVLNPIINLPELPVKNFYQFVWEPSPFQFSRSIGSRELISSNPVIPRVEFSHLPGQPILTLGMDAPHGWMVAAAEAVHDLDNLRLADVYGSVEAVYELEHLLLEGHCFSEGSMKPPRGLQLTLGPASDLNRHDTIVMANLGYFQLKAGPGAWHLRIRDGRSRDLYTMAQGENIQQVDVNTTELITTIDSFRSKIVIMRVSQRPERAGESLIDESGLKSTTTTARSPWNWLSRQTQVLSKLSNYAENLCPSWLSELARSLQSKLPWQTCHRMEETINVFSLASGHLYERLLRIMMLTVIRHTESPVKFWFLKNYLSPTFKQFIPHMAKQYGFEYELVEYQWPRWLHSQTEKQRIIWGYKILFLDVLFPLNVTKIIYVDADQIVRADLQELADLDLEGAPYGYTPFCDSRREMDGFRFWKQGYWANHLNGRPYHISALYVVDLHRFRQLAAGDRLRGQYHGLSQDPNSLSNLDQDLPNNMIHQVPIKSLPQEWLWCETWCSEESKQYAKTIDLCNNPQTKEPKLSAAMRIAPEWVDYDREIKKLWQRVNPSTKPKASTSEPSSSSSPPTKTKTGTPVSTESSPEKALPFPSPGSETGESEQCSSSTCSADTKPAAFKFPISAQTPVSEPRTPEAKSEHEDKRSIHKIEL</sequence>
<dbReference type="GO" id="GO:0003980">
    <property type="term" value="F:UDP-glucose:glycoprotein glucosyltransferase activity"/>
    <property type="evidence" value="ECO:0007669"/>
    <property type="project" value="InterPro"/>
</dbReference>
<comment type="subcellular location">
    <subcellularLocation>
        <location evidence="2">Endoplasmic reticulum lumen</location>
    </subcellularLocation>
</comment>
<evidence type="ECO:0000256" key="13">
    <source>
        <dbReference type="SAM" id="SignalP"/>
    </source>
</evidence>
<evidence type="ECO:0000256" key="9">
    <source>
        <dbReference type="ARBA" id="ARBA00023180"/>
    </source>
</evidence>
<keyword evidence="7 13" id="KW-0732">Signal</keyword>
<dbReference type="GO" id="GO:0036503">
    <property type="term" value="P:ERAD pathway"/>
    <property type="evidence" value="ECO:0007669"/>
    <property type="project" value="TreeGrafter"/>
</dbReference>
<feature type="domain" description="UGGT thioredoxin-like" evidence="16">
    <location>
        <begin position="503"/>
        <end position="767"/>
    </location>
</feature>
<dbReference type="InterPro" id="IPR040497">
    <property type="entry name" value="Glyco_transf_24"/>
</dbReference>
<dbReference type="Pfam" id="PF18400">
    <property type="entry name" value="Thioredoxin_12"/>
    <property type="match status" value="1"/>
</dbReference>
<keyword evidence="5" id="KW-0328">Glycosyltransferase</keyword>
<dbReference type="GO" id="GO:0005788">
    <property type="term" value="C:endoplasmic reticulum lumen"/>
    <property type="evidence" value="ECO:0007669"/>
    <property type="project" value="UniProtKB-SubCell"/>
</dbReference>
<reference evidence="19 20" key="1">
    <citation type="submission" date="2019-04" db="EMBL/GenBank/DDBJ databases">
        <title>Annotation for the trematode Fasciola gigantica.</title>
        <authorList>
            <person name="Choi Y.-J."/>
        </authorList>
    </citation>
    <scope>NUCLEOTIDE SEQUENCE [LARGE SCALE GENOMIC DNA]</scope>
    <source>
        <strain evidence="19">Uganda_cow_1</strain>
    </source>
</reference>
<dbReference type="Pfam" id="PF18402">
    <property type="entry name" value="Thioredoxin_14"/>
    <property type="match status" value="1"/>
</dbReference>
<dbReference type="Pfam" id="PF18404">
    <property type="entry name" value="Glyco_transf_24"/>
    <property type="match status" value="1"/>
</dbReference>
<dbReference type="PANTHER" id="PTHR11226:SF0">
    <property type="entry name" value="UDP-GLUCOSE:GLYCOPROTEIN GLUCOSYLTRANSFERASE"/>
    <property type="match status" value="1"/>
</dbReference>
<evidence type="ECO:0000259" key="16">
    <source>
        <dbReference type="Pfam" id="PF18402"/>
    </source>
</evidence>
<evidence type="ECO:0000256" key="10">
    <source>
        <dbReference type="ARBA" id="ARBA00045874"/>
    </source>
</evidence>
<gene>
    <name evidence="19" type="ORF">FGIG_07592</name>
</gene>
<dbReference type="STRING" id="46835.A0A504YHH0"/>
<dbReference type="Pfam" id="PF06427">
    <property type="entry name" value="UDP-g_GGTase"/>
    <property type="match status" value="1"/>
</dbReference>
<comment type="cofactor">
    <cofactor evidence="1">
        <name>Ca(2+)</name>
        <dbReference type="ChEBI" id="CHEBI:29108"/>
    </cofactor>
</comment>
<dbReference type="Gene3D" id="3.90.550.10">
    <property type="entry name" value="Spore Coat Polysaccharide Biosynthesis Protein SpsA, Chain A"/>
    <property type="match status" value="1"/>
</dbReference>
<dbReference type="FunFam" id="3.90.550.10:FF:000004">
    <property type="entry name" value="UDP-glucose glycoprotein glucosyltransferase 1"/>
    <property type="match status" value="1"/>
</dbReference>
<dbReference type="CDD" id="cd06432">
    <property type="entry name" value="GT8_HUGT1_C_like"/>
    <property type="match status" value="1"/>
</dbReference>
<organism evidence="19 20">
    <name type="scientific">Fasciola gigantica</name>
    <name type="common">Giant liver fluke</name>
    <dbReference type="NCBI Taxonomy" id="46835"/>
    <lineage>
        <taxon>Eukaryota</taxon>
        <taxon>Metazoa</taxon>
        <taxon>Spiralia</taxon>
        <taxon>Lophotrochozoa</taxon>
        <taxon>Platyhelminthes</taxon>
        <taxon>Trematoda</taxon>
        <taxon>Digenea</taxon>
        <taxon>Plagiorchiida</taxon>
        <taxon>Echinostomata</taxon>
        <taxon>Echinostomatoidea</taxon>
        <taxon>Fasciolidae</taxon>
        <taxon>Fasciola</taxon>
    </lineage>
</organism>
<dbReference type="EMBL" id="SUNJ01010117">
    <property type="protein sequence ID" value="TPP59896.1"/>
    <property type="molecule type" value="Genomic_DNA"/>
</dbReference>
<dbReference type="InterPro" id="IPR040694">
    <property type="entry name" value="UGGT_TRXL_2"/>
</dbReference>
<evidence type="ECO:0000256" key="12">
    <source>
        <dbReference type="SAM" id="MobiDB-lite"/>
    </source>
</evidence>
<name>A0A504YHH0_FASGI</name>
<evidence type="ECO:0000256" key="11">
    <source>
        <dbReference type="ARBA" id="ARBA00048456"/>
    </source>
</evidence>
<evidence type="ECO:0000256" key="8">
    <source>
        <dbReference type="ARBA" id="ARBA00022824"/>
    </source>
</evidence>
<evidence type="ECO:0000256" key="2">
    <source>
        <dbReference type="ARBA" id="ARBA00004319"/>
    </source>
</evidence>
<evidence type="ECO:0000256" key="1">
    <source>
        <dbReference type="ARBA" id="ARBA00001913"/>
    </source>
</evidence>
<feature type="domain" description="UGGT thioredoxin-like" evidence="15">
    <location>
        <begin position="333"/>
        <end position="466"/>
    </location>
</feature>
<accession>A0A504YHH0</accession>
<feature type="region of interest" description="Disordered" evidence="12">
    <location>
        <begin position="1676"/>
        <end position="1779"/>
    </location>
</feature>
<keyword evidence="9" id="KW-0325">Glycoprotein</keyword>
<evidence type="ECO:0000256" key="4">
    <source>
        <dbReference type="ARBA" id="ARBA00006351"/>
    </source>
</evidence>
<feature type="domain" description="Glucosyltransferase 24 catalytic" evidence="18">
    <location>
        <begin position="1407"/>
        <end position="1674"/>
    </location>
</feature>
<evidence type="ECO:0000259" key="14">
    <source>
        <dbReference type="Pfam" id="PF18400"/>
    </source>
</evidence>
<feature type="domain" description="UDP-glucose:glycoprotein glucosyltransferase thioredoxin-like" evidence="17">
    <location>
        <begin position="848"/>
        <end position="1043"/>
    </location>
</feature>
<dbReference type="SUPFAM" id="SSF53448">
    <property type="entry name" value="Nucleotide-diphospho-sugar transferases"/>
    <property type="match status" value="1"/>
</dbReference>
<evidence type="ECO:0000256" key="6">
    <source>
        <dbReference type="ARBA" id="ARBA00022679"/>
    </source>
</evidence>
<evidence type="ECO:0000259" key="18">
    <source>
        <dbReference type="Pfam" id="PF18404"/>
    </source>
</evidence>
<comment type="pathway">
    <text evidence="3">Protein modification; protein glycosylation.</text>
</comment>
<dbReference type="InterPro" id="IPR009448">
    <property type="entry name" value="UDP-g_GGtrans"/>
</dbReference>
<dbReference type="GO" id="GO:0051082">
    <property type="term" value="F:unfolded protein binding"/>
    <property type="evidence" value="ECO:0007669"/>
    <property type="project" value="TreeGrafter"/>
</dbReference>
<evidence type="ECO:0000313" key="19">
    <source>
        <dbReference type="EMBL" id="TPP59896.1"/>
    </source>
</evidence>